<evidence type="ECO:0000259" key="4">
    <source>
        <dbReference type="PROSITE" id="PS50048"/>
    </source>
</evidence>
<dbReference type="SMART" id="SM00066">
    <property type="entry name" value="GAL4"/>
    <property type="match status" value="1"/>
</dbReference>
<dbReference type="InterPro" id="IPR021858">
    <property type="entry name" value="Fun_TF"/>
</dbReference>
<dbReference type="GeneID" id="70184270"/>
<dbReference type="Pfam" id="PF00172">
    <property type="entry name" value="Zn_clus"/>
    <property type="match status" value="1"/>
</dbReference>
<feature type="region of interest" description="Disordered" evidence="3">
    <location>
        <begin position="62"/>
        <end position="82"/>
    </location>
</feature>
<dbReference type="OrthoDB" id="6730379at2759"/>
<evidence type="ECO:0000256" key="2">
    <source>
        <dbReference type="ARBA" id="ARBA00023242"/>
    </source>
</evidence>
<gene>
    <name evidence="5" type="ORF">B0I36DRAFT_329564</name>
</gene>
<keyword evidence="6" id="KW-1185">Reference proteome</keyword>
<dbReference type="Gene3D" id="4.10.240.10">
    <property type="entry name" value="Zn(2)-C6 fungal-type DNA-binding domain"/>
    <property type="match status" value="1"/>
</dbReference>
<proteinExistence type="predicted"/>
<dbReference type="CDD" id="cd00067">
    <property type="entry name" value="GAL4"/>
    <property type="match status" value="1"/>
</dbReference>
<dbReference type="PANTHER" id="PTHR37534">
    <property type="entry name" value="TRANSCRIPTIONAL ACTIVATOR PROTEIN UGA3"/>
    <property type="match status" value="1"/>
</dbReference>
<dbReference type="Pfam" id="PF11951">
    <property type="entry name" value="Fungal_trans_2"/>
    <property type="match status" value="1"/>
</dbReference>
<dbReference type="GO" id="GO:0000976">
    <property type="term" value="F:transcription cis-regulatory region binding"/>
    <property type="evidence" value="ECO:0007669"/>
    <property type="project" value="TreeGrafter"/>
</dbReference>
<feature type="domain" description="Zn(2)-C6 fungal-type" evidence="4">
    <location>
        <begin position="23"/>
        <end position="51"/>
    </location>
</feature>
<protein>
    <submittedName>
        <fullName evidence="5">Fungal-specific transcription factor domain-containing protein</fullName>
    </submittedName>
</protein>
<accession>A0A9P9BM59</accession>
<evidence type="ECO:0000256" key="1">
    <source>
        <dbReference type="ARBA" id="ARBA00004123"/>
    </source>
</evidence>
<dbReference type="InterPro" id="IPR001138">
    <property type="entry name" value="Zn2Cys6_DnaBD"/>
</dbReference>
<reference evidence="5" key="1">
    <citation type="journal article" date="2021" name="Nat. Commun.">
        <title>Genetic determinants of endophytism in the Arabidopsis root mycobiome.</title>
        <authorList>
            <person name="Mesny F."/>
            <person name="Miyauchi S."/>
            <person name="Thiergart T."/>
            <person name="Pickel B."/>
            <person name="Atanasova L."/>
            <person name="Karlsson M."/>
            <person name="Huettel B."/>
            <person name="Barry K.W."/>
            <person name="Haridas S."/>
            <person name="Chen C."/>
            <person name="Bauer D."/>
            <person name="Andreopoulos W."/>
            <person name="Pangilinan J."/>
            <person name="LaButti K."/>
            <person name="Riley R."/>
            <person name="Lipzen A."/>
            <person name="Clum A."/>
            <person name="Drula E."/>
            <person name="Henrissat B."/>
            <person name="Kohler A."/>
            <person name="Grigoriev I.V."/>
            <person name="Martin F.M."/>
            <person name="Hacquard S."/>
        </authorList>
    </citation>
    <scope>NUCLEOTIDE SEQUENCE</scope>
    <source>
        <strain evidence="5">MPI-CAGE-CH-0230</strain>
    </source>
</reference>
<dbReference type="EMBL" id="JAGTJQ010000008">
    <property type="protein sequence ID" value="KAH7025960.1"/>
    <property type="molecule type" value="Genomic_DNA"/>
</dbReference>
<dbReference type="Proteomes" id="UP000756346">
    <property type="component" value="Unassembled WGS sequence"/>
</dbReference>
<dbReference type="AlphaFoldDB" id="A0A9P9BM59"/>
<organism evidence="5 6">
    <name type="scientific">Microdochium trichocladiopsis</name>
    <dbReference type="NCBI Taxonomy" id="1682393"/>
    <lineage>
        <taxon>Eukaryota</taxon>
        <taxon>Fungi</taxon>
        <taxon>Dikarya</taxon>
        <taxon>Ascomycota</taxon>
        <taxon>Pezizomycotina</taxon>
        <taxon>Sordariomycetes</taxon>
        <taxon>Xylariomycetidae</taxon>
        <taxon>Xylariales</taxon>
        <taxon>Microdochiaceae</taxon>
        <taxon>Microdochium</taxon>
    </lineage>
</organism>
<keyword evidence="2" id="KW-0539">Nucleus</keyword>
<dbReference type="GO" id="GO:0008270">
    <property type="term" value="F:zinc ion binding"/>
    <property type="evidence" value="ECO:0007669"/>
    <property type="project" value="InterPro"/>
</dbReference>
<sequence>MEAAPPRQQHLATIPPAVRKSQGCWTCKARKIGCDRGVPECNNCRRSARRCLGYGIRLTWPDQHDGRRRPSGHPSPAMSGIPPASSPPLYATQFLHFTYMDIASQYAGTSFYKHIVVPQPRPCRVIPLFRDLHERESRLLHYYRDKLSKMISTIDAGNGFRDVILPMALVMPDLVISRALLNAVLAVAACHLWGSHEALLYKARAIRALSYALRENRHEALEAQLAASMMLCVYNVFDEQEGNWNLHLSGAAHILQLYGPAVSKGPGQQFLSTWLLYHEVLGAYSQPFQEAAPRSFVLDIIRTSNLDTSLIIGSLGCSVEVMEAIHFGNTFRALQLRRRRRRGSASHDDDVQLRQWHRTCTNLESLRQHVDPQAETSLMTHDRAHVLATAELYRLAALVYLHQVLPDDDDHDLSTDFMAAQQRQRQQQQQHLDQAFAVLRSLDTCTSPWPLFVLACEAGTNGTDKAPDDSDHRRVAILHALDKMDQRRNIGNVFVLRRIIESFWKQRDLRQGRRPRRRRTSGGGDLRWWDVVDVRHAAPWFI</sequence>
<dbReference type="InterPro" id="IPR036864">
    <property type="entry name" value="Zn2-C6_fun-type_DNA-bd_sf"/>
</dbReference>
<comment type="subcellular location">
    <subcellularLocation>
        <location evidence="1">Nucleus</location>
    </subcellularLocation>
</comment>
<dbReference type="GO" id="GO:0000981">
    <property type="term" value="F:DNA-binding transcription factor activity, RNA polymerase II-specific"/>
    <property type="evidence" value="ECO:0007669"/>
    <property type="project" value="InterPro"/>
</dbReference>
<evidence type="ECO:0000313" key="6">
    <source>
        <dbReference type="Proteomes" id="UP000756346"/>
    </source>
</evidence>
<dbReference type="PANTHER" id="PTHR37534:SF49">
    <property type="entry name" value="LYSINE BIOSYNTHESIS REGULATORY PROTEIN LYS14"/>
    <property type="match status" value="1"/>
</dbReference>
<evidence type="ECO:0000313" key="5">
    <source>
        <dbReference type="EMBL" id="KAH7025960.1"/>
    </source>
</evidence>
<evidence type="ECO:0000256" key="3">
    <source>
        <dbReference type="SAM" id="MobiDB-lite"/>
    </source>
</evidence>
<comment type="caution">
    <text evidence="5">The sequence shown here is derived from an EMBL/GenBank/DDBJ whole genome shotgun (WGS) entry which is preliminary data.</text>
</comment>
<dbReference type="GO" id="GO:0045944">
    <property type="term" value="P:positive regulation of transcription by RNA polymerase II"/>
    <property type="evidence" value="ECO:0007669"/>
    <property type="project" value="TreeGrafter"/>
</dbReference>
<dbReference type="PROSITE" id="PS00463">
    <property type="entry name" value="ZN2_CY6_FUNGAL_1"/>
    <property type="match status" value="1"/>
</dbReference>
<dbReference type="RefSeq" id="XP_046009177.1">
    <property type="nucleotide sequence ID" value="XM_046154724.1"/>
</dbReference>
<dbReference type="PROSITE" id="PS50048">
    <property type="entry name" value="ZN2_CY6_FUNGAL_2"/>
    <property type="match status" value="1"/>
</dbReference>
<name>A0A9P9BM59_9PEZI</name>
<dbReference type="GO" id="GO:0005634">
    <property type="term" value="C:nucleus"/>
    <property type="evidence" value="ECO:0007669"/>
    <property type="project" value="UniProtKB-SubCell"/>
</dbReference>
<dbReference type="SUPFAM" id="SSF57701">
    <property type="entry name" value="Zn2/Cys6 DNA-binding domain"/>
    <property type="match status" value="1"/>
</dbReference>